<reference evidence="14 15" key="1">
    <citation type="submission" date="2019-06" db="EMBL/GenBank/DDBJ databases">
        <title>Draft genome of Streptomyces sedi sp. JCM16909.</title>
        <authorList>
            <person name="Klykleung N."/>
            <person name="Tanasupawat S."/>
            <person name="Kudo T."/>
            <person name="Yuki M."/>
            <person name="Ohkuma M."/>
        </authorList>
    </citation>
    <scope>NUCLEOTIDE SEQUENCE [LARGE SCALE GENOMIC DNA]</scope>
    <source>
        <strain evidence="14 15">JCM 16909</strain>
    </source>
</reference>
<dbReference type="InterPro" id="IPR050428">
    <property type="entry name" value="TCS_sensor_his_kinase"/>
</dbReference>
<dbReference type="AlphaFoldDB" id="A0A5C4UQI2"/>
<dbReference type="GO" id="GO:0000155">
    <property type="term" value="F:phosphorelay sensor kinase activity"/>
    <property type="evidence" value="ECO:0007669"/>
    <property type="project" value="InterPro"/>
</dbReference>
<evidence type="ECO:0000259" key="12">
    <source>
        <dbReference type="PROSITE" id="PS50109"/>
    </source>
</evidence>
<evidence type="ECO:0000256" key="10">
    <source>
        <dbReference type="SAM" id="MobiDB-lite"/>
    </source>
</evidence>
<dbReference type="InterPro" id="IPR036097">
    <property type="entry name" value="HisK_dim/P_sf"/>
</dbReference>
<dbReference type="Gene3D" id="6.10.340.10">
    <property type="match status" value="1"/>
</dbReference>
<comment type="caution">
    <text evidence="14">The sequence shown here is derived from an EMBL/GenBank/DDBJ whole genome shotgun (WGS) entry which is preliminary data.</text>
</comment>
<proteinExistence type="predicted"/>
<dbReference type="InterPro" id="IPR003661">
    <property type="entry name" value="HisK_dim/P_dom"/>
</dbReference>
<dbReference type="GO" id="GO:0005886">
    <property type="term" value="C:plasma membrane"/>
    <property type="evidence" value="ECO:0007669"/>
    <property type="project" value="UniProtKB-SubCell"/>
</dbReference>
<dbReference type="PANTHER" id="PTHR45436:SF5">
    <property type="entry name" value="SENSOR HISTIDINE KINASE TRCS"/>
    <property type="match status" value="1"/>
</dbReference>
<keyword evidence="8 11" id="KW-1133">Transmembrane helix</keyword>
<feature type="region of interest" description="Disordered" evidence="10">
    <location>
        <begin position="1"/>
        <end position="23"/>
    </location>
</feature>
<sequence length="407" mass="43420">MTAHESAGTLERPAPGERRASGEWLRPPFRSGVPIRVRLALSYAGMVTGSVAVFIVIVYLFMRYVPAFQLSETFGGASSFERVEPPGVGGAVEIQSADDFLDTFLLVSGIALAALALLGAAVGWLVAGRIIRPLAAINLAATRAATGNLDHRVGLEGPRDEVSDLADTFDRMLASLERSFATHRRFAANASHELRTPLATTQTMIDVALDDPETDAREFRALAGRVREMNRANIETVNALLDLCDAEGGVRVREPVELVELARSVVARHGAEAEAAGVELHHPEGRTVWALGDPVLIRQALSNLVRNAIRHNHRGGHARVEQSVEGTATRLTVVNSGPVVAPELVPSLVEPFVRGDGRVKRRGAGHGLGLALVSAVATAHDGALRLDAPREGGLAVRLDLPRADPPF</sequence>
<dbReference type="SMART" id="SM00304">
    <property type="entry name" value="HAMP"/>
    <property type="match status" value="1"/>
</dbReference>
<keyword evidence="7 14" id="KW-0418">Kinase</keyword>
<evidence type="ECO:0000256" key="4">
    <source>
        <dbReference type="ARBA" id="ARBA00022553"/>
    </source>
</evidence>
<dbReference type="EMBL" id="VDGT01000026">
    <property type="protein sequence ID" value="TNM25931.1"/>
    <property type="molecule type" value="Genomic_DNA"/>
</dbReference>
<name>A0A5C4UQI2_9ACTN</name>
<feature type="domain" description="HAMP" evidence="13">
    <location>
        <begin position="128"/>
        <end position="181"/>
    </location>
</feature>
<evidence type="ECO:0000256" key="2">
    <source>
        <dbReference type="ARBA" id="ARBA00004236"/>
    </source>
</evidence>
<evidence type="ECO:0000256" key="11">
    <source>
        <dbReference type="SAM" id="Phobius"/>
    </source>
</evidence>
<keyword evidence="15" id="KW-1185">Reference proteome</keyword>
<evidence type="ECO:0000313" key="15">
    <source>
        <dbReference type="Proteomes" id="UP000311713"/>
    </source>
</evidence>
<protein>
    <recommendedName>
        <fullName evidence="3">histidine kinase</fullName>
        <ecNumber evidence="3">2.7.13.3</ecNumber>
    </recommendedName>
</protein>
<keyword evidence="9" id="KW-0902">Two-component regulatory system</keyword>
<evidence type="ECO:0000256" key="5">
    <source>
        <dbReference type="ARBA" id="ARBA00022679"/>
    </source>
</evidence>
<dbReference type="InterPro" id="IPR005467">
    <property type="entry name" value="His_kinase_dom"/>
</dbReference>
<evidence type="ECO:0000256" key="1">
    <source>
        <dbReference type="ARBA" id="ARBA00000085"/>
    </source>
</evidence>
<dbReference type="RefSeq" id="WP_139649402.1">
    <property type="nucleotide sequence ID" value="NZ_BAAAZS010000035.1"/>
</dbReference>
<dbReference type="SUPFAM" id="SSF55874">
    <property type="entry name" value="ATPase domain of HSP90 chaperone/DNA topoisomerase II/histidine kinase"/>
    <property type="match status" value="1"/>
</dbReference>
<dbReference type="InterPro" id="IPR003660">
    <property type="entry name" value="HAMP_dom"/>
</dbReference>
<dbReference type="Gene3D" id="3.30.565.10">
    <property type="entry name" value="Histidine kinase-like ATPase, C-terminal domain"/>
    <property type="match status" value="1"/>
</dbReference>
<dbReference type="PROSITE" id="PS50109">
    <property type="entry name" value="HIS_KIN"/>
    <property type="match status" value="1"/>
</dbReference>
<dbReference type="SUPFAM" id="SSF158472">
    <property type="entry name" value="HAMP domain-like"/>
    <property type="match status" value="1"/>
</dbReference>
<dbReference type="PROSITE" id="PS50885">
    <property type="entry name" value="HAMP"/>
    <property type="match status" value="1"/>
</dbReference>
<evidence type="ECO:0000256" key="8">
    <source>
        <dbReference type="ARBA" id="ARBA00022989"/>
    </source>
</evidence>
<dbReference type="InterPro" id="IPR036890">
    <property type="entry name" value="HATPase_C_sf"/>
</dbReference>
<dbReference type="Pfam" id="PF00512">
    <property type="entry name" value="HisKA"/>
    <property type="match status" value="1"/>
</dbReference>
<dbReference type="PANTHER" id="PTHR45436">
    <property type="entry name" value="SENSOR HISTIDINE KINASE YKOH"/>
    <property type="match status" value="1"/>
</dbReference>
<dbReference type="Pfam" id="PF00672">
    <property type="entry name" value="HAMP"/>
    <property type="match status" value="1"/>
</dbReference>
<dbReference type="InterPro" id="IPR003594">
    <property type="entry name" value="HATPase_dom"/>
</dbReference>
<dbReference type="SMART" id="SM00387">
    <property type="entry name" value="HATPase_c"/>
    <property type="match status" value="1"/>
</dbReference>
<dbReference type="CDD" id="cd06225">
    <property type="entry name" value="HAMP"/>
    <property type="match status" value="1"/>
</dbReference>
<dbReference type="Proteomes" id="UP000311713">
    <property type="component" value="Unassembled WGS sequence"/>
</dbReference>
<comment type="subcellular location">
    <subcellularLocation>
        <location evidence="2">Cell membrane</location>
    </subcellularLocation>
</comment>
<dbReference type="CDD" id="cd00082">
    <property type="entry name" value="HisKA"/>
    <property type="match status" value="1"/>
</dbReference>
<feature type="transmembrane region" description="Helical" evidence="11">
    <location>
        <begin position="40"/>
        <end position="62"/>
    </location>
</feature>
<feature type="domain" description="Histidine kinase" evidence="12">
    <location>
        <begin position="189"/>
        <end position="404"/>
    </location>
</feature>
<dbReference type="Gene3D" id="1.10.287.130">
    <property type="match status" value="1"/>
</dbReference>
<comment type="catalytic activity">
    <reaction evidence="1">
        <text>ATP + protein L-histidine = ADP + protein N-phospho-L-histidine.</text>
        <dbReference type="EC" id="2.7.13.3"/>
    </reaction>
</comment>
<evidence type="ECO:0000256" key="3">
    <source>
        <dbReference type="ARBA" id="ARBA00012438"/>
    </source>
</evidence>
<keyword evidence="4" id="KW-0597">Phosphoprotein</keyword>
<keyword evidence="5" id="KW-0808">Transferase</keyword>
<accession>A0A5C4UQI2</accession>
<organism evidence="14 15">
    <name type="scientific">Streptomyces sedi</name>
    <dbReference type="NCBI Taxonomy" id="555059"/>
    <lineage>
        <taxon>Bacteria</taxon>
        <taxon>Bacillati</taxon>
        <taxon>Actinomycetota</taxon>
        <taxon>Actinomycetes</taxon>
        <taxon>Kitasatosporales</taxon>
        <taxon>Streptomycetaceae</taxon>
        <taxon>Streptomyces</taxon>
    </lineage>
</organism>
<dbReference type="EC" id="2.7.13.3" evidence="3"/>
<keyword evidence="6 11" id="KW-0812">Transmembrane</keyword>
<evidence type="ECO:0000313" key="14">
    <source>
        <dbReference type="EMBL" id="TNM25931.1"/>
    </source>
</evidence>
<gene>
    <name evidence="14" type="ORF">FH715_25560</name>
</gene>
<evidence type="ECO:0000259" key="13">
    <source>
        <dbReference type="PROSITE" id="PS50885"/>
    </source>
</evidence>
<evidence type="ECO:0000256" key="6">
    <source>
        <dbReference type="ARBA" id="ARBA00022692"/>
    </source>
</evidence>
<dbReference type="OrthoDB" id="9786919at2"/>
<evidence type="ECO:0000256" key="7">
    <source>
        <dbReference type="ARBA" id="ARBA00022777"/>
    </source>
</evidence>
<evidence type="ECO:0000256" key="9">
    <source>
        <dbReference type="ARBA" id="ARBA00023012"/>
    </source>
</evidence>
<feature type="transmembrane region" description="Helical" evidence="11">
    <location>
        <begin position="104"/>
        <end position="127"/>
    </location>
</feature>
<dbReference type="SMART" id="SM00388">
    <property type="entry name" value="HisKA"/>
    <property type="match status" value="1"/>
</dbReference>
<keyword evidence="11" id="KW-0472">Membrane</keyword>
<dbReference type="SUPFAM" id="SSF47384">
    <property type="entry name" value="Homodimeric domain of signal transducing histidine kinase"/>
    <property type="match status" value="1"/>
</dbReference>
<dbReference type="Pfam" id="PF02518">
    <property type="entry name" value="HATPase_c"/>
    <property type="match status" value="1"/>
</dbReference>